<dbReference type="PROSITE" id="PS50943">
    <property type="entry name" value="HTH_CROC1"/>
    <property type="match status" value="1"/>
</dbReference>
<dbReference type="InterPro" id="IPR001387">
    <property type="entry name" value="Cro/C1-type_HTH"/>
</dbReference>
<evidence type="ECO:0000259" key="1">
    <source>
        <dbReference type="PROSITE" id="PS50943"/>
    </source>
</evidence>
<gene>
    <name evidence="2" type="ORF">GCM10012282_67460</name>
</gene>
<feature type="domain" description="HTH cro/C1-type" evidence="1">
    <location>
        <begin position="44"/>
        <end position="98"/>
    </location>
</feature>
<comment type="caution">
    <text evidence="2">The sequence shown here is derived from an EMBL/GenBank/DDBJ whole genome shotgun (WGS) entry which is preliminary data.</text>
</comment>
<name>A0A917P447_9ACTN</name>
<dbReference type="AlphaFoldDB" id="A0A917P447"/>
<evidence type="ECO:0000313" key="2">
    <source>
        <dbReference type="EMBL" id="GGJ60692.1"/>
    </source>
</evidence>
<sequence>MQELHRDEVPLIYARLSRQDRRRRKGPWQMAEIHSEARRIGEAIRQARVLRRRSQKDVAAALGYHQSKVSRLEGGRGTEDIRVLRAIAQELRIPPEQLGLAAVRDAATADPEAEEMHRRTFLAASIAALATPATPTAAHDDLVQALLPGLGPANTGAPVDTTVLRERVGAARRLFYTCDYVELERALPGLIADLRLASSGVVDSDVLSALLATTYQTSTSLLLKQHDQGNAWLAVGRAMAEAERSGDPVVLASSVRVQAHVLAREKHTTQAVTLVRHTADQLTGSYDRRSPKYLAAVGLLLLRGVTAASGAGDRAATEEFLAEAKEVARYVSLDRADAWANFSPTNVALHELSALVAFGDSGLALQAARPLMRRHIPVPERRAALWVEAARAYSQQGRLSDGYQAVRIAETCAAQDVRRPAVRDLVADMAARDRRRTLPELHHFSRQLGAPA</sequence>
<dbReference type="Proteomes" id="UP000625682">
    <property type="component" value="Unassembled WGS sequence"/>
</dbReference>
<dbReference type="CDD" id="cd00093">
    <property type="entry name" value="HTH_XRE"/>
    <property type="match status" value="1"/>
</dbReference>
<protein>
    <recommendedName>
        <fullName evidence="1">HTH cro/C1-type domain-containing protein</fullName>
    </recommendedName>
</protein>
<reference evidence="2" key="2">
    <citation type="submission" date="2020-09" db="EMBL/GenBank/DDBJ databases">
        <authorList>
            <person name="Sun Q."/>
            <person name="Zhou Y."/>
        </authorList>
    </citation>
    <scope>NUCLEOTIDE SEQUENCE</scope>
    <source>
        <strain evidence="2">CGMCC 4.7272</strain>
    </source>
</reference>
<proteinExistence type="predicted"/>
<dbReference type="EMBL" id="BMMU01000031">
    <property type="protein sequence ID" value="GGJ60692.1"/>
    <property type="molecule type" value="Genomic_DNA"/>
</dbReference>
<dbReference type="Gene3D" id="1.10.260.40">
    <property type="entry name" value="lambda repressor-like DNA-binding domains"/>
    <property type="match status" value="1"/>
</dbReference>
<dbReference type="InterPro" id="IPR010982">
    <property type="entry name" value="Lambda_DNA-bd_dom_sf"/>
</dbReference>
<dbReference type="GO" id="GO:0003677">
    <property type="term" value="F:DNA binding"/>
    <property type="evidence" value="ECO:0007669"/>
    <property type="project" value="InterPro"/>
</dbReference>
<dbReference type="Pfam" id="PF13560">
    <property type="entry name" value="HTH_31"/>
    <property type="match status" value="1"/>
</dbReference>
<accession>A0A917P447</accession>
<dbReference type="SMART" id="SM00530">
    <property type="entry name" value="HTH_XRE"/>
    <property type="match status" value="1"/>
</dbReference>
<evidence type="ECO:0000313" key="3">
    <source>
        <dbReference type="Proteomes" id="UP000625682"/>
    </source>
</evidence>
<organism evidence="2 3">
    <name type="scientific">Streptomyces lacrimifluminis</name>
    <dbReference type="NCBI Taxonomy" id="1500077"/>
    <lineage>
        <taxon>Bacteria</taxon>
        <taxon>Bacillati</taxon>
        <taxon>Actinomycetota</taxon>
        <taxon>Actinomycetes</taxon>
        <taxon>Kitasatosporales</taxon>
        <taxon>Streptomycetaceae</taxon>
        <taxon>Streptomyces</taxon>
    </lineage>
</organism>
<reference evidence="2" key="1">
    <citation type="journal article" date="2014" name="Int. J. Syst. Evol. Microbiol.">
        <title>Complete genome sequence of Corynebacterium casei LMG S-19264T (=DSM 44701T), isolated from a smear-ripened cheese.</title>
        <authorList>
            <consortium name="US DOE Joint Genome Institute (JGI-PGF)"/>
            <person name="Walter F."/>
            <person name="Albersmeier A."/>
            <person name="Kalinowski J."/>
            <person name="Ruckert C."/>
        </authorList>
    </citation>
    <scope>NUCLEOTIDE SEQUENCE</scope>
    <source>
        <strain evidence="2">CGMCC 4.7272</strain>
    </source>
</reference>
<dbReference type="SUPFAM" id="SSF47413">
    <property type="entry name" value="lambda repressor-like DNA-binding domains"/>
    <property type="match status" value="1"/>
</dbReference>
<keyword evidence="3" id="KW-1185">Reference proteome</keyword>